<dbReference type="Gene3D" id="3.40.50.1820">
    <property type="entry name" value="alpha/beta hydrolase"/>
    <property type="match status" value="1"/>
</dbReference>
<feature type="chain" id="PRO_5047134548" description="Alpha/beta hydrolase" evidence="2">
    <location>
        <begin position="21"/>
        <end position="649"/>
    </location>
</feature>
<accession>A0ABS8G4Q3</accession>
<sequence length="649" mass="73300">MKTGIMFVLLATTAWLSGCAYTPVKGQSPHYDNYAEKSRQHILRVSRHGYLVENEIVRESPLFRDIHKHLTLEEVQARYKTIFLQAFKLSCKNTESKGDSSAADDAHDETSTQQCMTAAQMYMDAVVKTPDAQGNTSTNNGLEQAHEAMKTAFIDGKRPVKFMIYFHGGLNTYAATDQRMETQLEYIKAGLPLGSPLLEQHAVTDDWQYPVYVSWPSNPSGTYWEHLTGLREGRRPRPVFGWLSSPVVLLEDLITSIGEFPSNVYYQFTNDKDRFASRGGLLLSSSWTEAYNQFDSLQCHRDNTEDHTEALPNRFAYKRIDLKGDSTDKPPAHIDINRSVYRYGSLGHYAKTSVFTVVSPLRYVIGSLWNGTIAGNAWKVMKRRARNMFDPTGDSDTRLEERFGKGYKDGIGSSLGSFFESLFALKQAMPELDLQITLVGHSMGTIAINNLLEKYQQQWRQSDMLKDIVFMAAAASTQETLAIVPDILRAKHRINFYNLTLNRVSEVAEFYAFGLAPSGSLLVSIDKYHDEPEHHLKRTFGAEINVQSSLPAILQAFDGVNGNVTLKAFHDIEQWPNGVEPSLPRKHGDFGALNYWLPVTWQISDDKNQHPDPASIQHCAPVVERPIHLEPDPQEKRRKPTDVLFGLPQ</sequence>
<dbReference type="RefSeq" id="WP_229156560.1">
    <property type="nucleotide sequence ID" value="NZ_JAJEWP010000001.1"/>
</dbReference>
<evidence type="ECO:0000313" key="4">
    <source>
        <dbReference type="Proteomes" id="UP001520878"/>
    </source>
</evidence>
<comment type="caution">
    <text evidence="3">The sequence shown here is derived from an EMBL/GenBank/DDBJ whole genome shotgun (WGS) entry which is preliminary data.</text>
</comment>
<evidence type="ECO:0000256" key="1">
    <source>
        <dbReference type="SAM" id="MobiDB-lite"/>
    </source>
</evidence>
<dbReference type="PROSITE" id="PS51257">
    <property type="entry name" value="PROKAR_LIPOPROTEIN"/>
    <property type="match status" value="1"/>
</dbReference>
<name>A0ABS8G4Q3_9ALTE</name>
<feature type="signal peptide" evidence="2">
    <location>
        <begin position="1"/>
        <end position="20"/>
    </location>
</feature>
<dbReference type="EMBL" id="JAJEWP010000001">
    <property type="protein sequence ID" value="MCC2614634.1"/>
    <property type="molecule type" value="Genomic_DNA"/>
</dbReference>
<keyword evidence="2" id="KW-0732">Signal</keyword>
<reference evidence="3 4" key="1">
    <citation type="submission" date="2021-10" db="EMBL/GenBank/DDBJ databases">
        <title>Draft genome of Aestuariibacter halophilus JC2043.</title>
        <authorList>
            <person name="Emsley S.A."/>
            <person name="Pfannmuller K.M."/>
            <person name="Ushijima B."/>
            <person name="Saw J.H."/>
            <person name="Videau P."/>
        </authorList>
    </citation>
    <scope>NUCLEOTIDE SEQUENCE [LARGE SCALE GENOMIC DNA]</scope>
    <source>
        <strain evidence="3 4">JC2043</strain>
    </source>
</reference>
<organism evidence="3 4">
    <name type="scientific">Fluctibacter halophilus</name>
    <dbReference type="NCBI Taxonomy" id="226011"/>
    <lineage>
        <taxon>Bacteria</taxon>
        <taxon>Pseudomonadati</taxon>
        <taxon>Pseudomonadota</taxon>
        <taxon>Gammaproteobacteria</taxon>
        <taxon>Alteromonadales</taxon>
        <taxon>Alteromonadaceae</taxon>
        <taxon>Fluctibacter</taxon>
    </lineage>
</organism>
<keyword evidence="4" id="KW-1185">Reference proteome</keyword>
<evidence type="ECO:0008006" key="5">
    <source>
        <dbReference type="Google" id="ProtNLM"/>
    </source>
</evidence>
<dbReference type="InterPro" id="IPR029058">
    <property type="entry name" value="AB_hydrolase_fold"/>
</dbReference>
<proteinExistence type="predicted"/>
<gene>
    <name evidence="3" type="ORF">LJ739_00080</name>
</gene>
<protein>
    <recommendedName>
        <fullName evidence="5">Alpha/beta hydrolase</fullName>
    </recommendedName>
</protein>
<dbReference type="Proteomes" id="UP001520878">
    <property type="component" value="Unassembled WGS sequence"/>
</dbReference>
<dbReference type="SUPFAM" id="SSF53474">
    <property type="entry name" value="alpha/beta-Hydrolases"/>
    <property type="match status" value="1"/>
</dbReference>
<feature type="region of interest" description="Disordered" evidence="1">
    <location>
        <begin position="627"/>
        <end position="649"/>
    </location>
</feature>
<evidence type="ECO:0000313" key="3">
    <source>
        <dbReference type="EMBL" id="MCC2614634.1"/>
    </source>
</evidence>
<evidence type="ECO:0000256" key="2">
    <source>
        <dbReference type="SAM" id="SignalP"/>
    </source>
</evidence>